<dbReference type="RefSeq" id="WP_084182463.1">
    <property type="nucleotide sequence ID" value="NZ_FTOO01000002.1"/>
</dbReference>
<protein>
    <submittedName>
        <fullName evidence="4">5-aminopentanamidase</fullName>
    </submittedName>
</protein>
<dbReference type="InterPro" id="IPR003010">
    <property type="entry name" value="C-N_Hydrolase"/>
</dbReference>
<feature type="domain" description="CN hydrolase" evidence="3">
    <location>
        <begin position="13"/>
        <end position="249"/>
    </location>
</feature>
<sequence length="269" mass="29533">MRGISDTSDPAPIRVALAQLAVADGDVERNLTKIATALEQASRQGADVLLTPELSLTGLVSGEVRERLAEPPNGGMQQALSELARCYGVATVFSYPEKGAGGEISIATRLVSGDGACIHVYHKMHLFAEEKHAYAPGDALSAFSWRNWTAGILTCYDLEFPEPARRLAVQGCRLLFVNAANMEPYETIHRTFLLARAMENQMFVVYCNRVGRNARYRYRGMSGVAAPDGTVLLDLGLDEEAVQCVDLDWSLVLRSRSAYDYLADRRLSE</sequence>
<dbReference type="OrthoDB" id="9811121at2"/>
<dbReference type="STRING" id="252246.SAMN05421799_102372"/>
<dbReference type="EMBL" id="FTOO01000002">
    <property type="protein sequence ID" value="SIS68106.1"/>
    <property type="molecule type" value="Genomic_DNA"/>
</dbReference>
<evidence type="ECO:0000256" key="2">
    <source>
        <dbReference type="ARBA" id="ARBA00022801"/>
    </source>
</evidence>
<dbReference type="SUPFAM" id="SSF56317">
    <property type="entry name" value="Carbon-nitrogen hydrolase"/>
    <property type="match status" value="1"/>
</dbReference>
<name>A0A1N7L2X9_9BACL</name>
<gene>
    <name evidence="4" type="ORF">SAMN05421799_102372</name>
</gene>
<dbReference type="AlphaFoldDB" id="A0A1N7L2X9"/>
<dbReference type="CDD" id="cd07576">
    <property type="entry name" value="R-amidase_like"/>
    <property type="match status" value="1"/>
</dbReference>
<dbReference type="Gene3D" id="3.60.110.10">
    <property type="entry name" value="Carbon-nitrogen hydrolase"/>
    <property type="match status" value="1"/>
</dbReference>
<dbReference type="InterPro" id="IPR036526">
    <property type="entry name" value="C-N_Hydrolase_sf"/>
</dbReference>
<dbReference type="PANTHER" id="PTHR43674">
    <property type="entry name" value="NITRILASE C965.09-RELATED"/>
    <property type="match status" value="1"/>
</dbReference>
<dbReference type="GO" id="GO:0050126">
    <property type="term" value="F:N-carbamoylputrescine amidase activity"/>
    <property type="evidence" value="ECO:0007669"/>
    <property type="project" value="TreeGrafter"/>
</dbReference>
<dbReference type="GO" id="GO:0033388">
    <property type="term" value="P:putrescine biosynthetic process from arginine"/>
    <property type="evidence" value="ECO:0007669"/>
    <property type="project" value="TreeGrafter"/>
</dbReference>
<evidence type="ECO:0000313" key="5">
    <source>
        <dbReference type="Proteomes" id="UP000186156"/>
    </source>
</evidence>
<evidence type="ECO:0000313" key="4">
    <source>
        <dbReference type="EMBL" id="SIS68106.1"/>
    </source>
</evidence>
<reference evidence="5" key="1">
    <citation type="submission" date="2017-01" db="EMBL/GenBank/DDBJ databases">
        <authorList>
            <person name="Varghese N."/>
            <person name="Submissions S."/>
        </authorList>
    </citation>
    <scope>NUCLEOTIDE SEQUENCE [LARGE SCALE GENOMIC DNA]</scope>
    <source>
        <strain evidence="5">DSM 16176</strain>
    </source>
</reference>
<dbReference type="InterPro" id="IPR001110">
    <property type="entry name" value="UPF0012_CS"/>
</dbReference>
<dbReference type="PROSITE" id="PS50263">
    <property type="entry name" value="CN_HYDROLASE"/>
    <property type="match status" value="1"/>
</dbReference>
<organism evidence="4 5">
    <name type="scientific">Alicyclobacillus vulcanalis</name>
    <dbReference type="NCBI Taxonomy" id="252246"/>
    <lineage>
        <taxon>Bacteria</taxon>
        <taxon>Bacillati</taxon>
        <taxon>Bacillota</taxon>
        <taxon>Bacilli</taxon>
        <taxon>Bacillales</taxon>
        <taxon>Alicyclobacillaceae</taxon>
        <taxon>Alicyclobacillus</taxon>
    </lineage>
</organism>
<dbReference type="PANTHER" id="PTHR43674:SF2">
    <property type="entry name" value="BETA-UREIDOPROPIONASE"/>
    <property type="match status" value="1"/>
</dbReference>
<accession>A0A1N7L2X9</accession>
<evidence type="ECO:0000256" key="1">
    <source>
        <dbReference type="ARBA" id="ARBA00010613"/>
    </source>
</evidence>
<keyword evidence="5" id="KW-1185">Reference proteome</keyword>
<keyword evidence="2" id="KW-0378">Hydrolase</keyword>
<evidence type="ECO:0000259" key="3">
    <source>
        <dbReference type="PROSITE" id="PS50263"/>
    </source>
</evidence>
<proteinExistence type="inferred from homology"/>
<dbReference type="Proteomes" id="UP000186156">
    <property type="component" value="Unassembled WGS sequence"/>
</dbReference>
<dbReference type="PROSITE" id="PS01227">
    <property type="entry name" value="UPF0012"/>
    <property type="match status" value="1"/>
</dbReference>
<comment type="similarity">
    <text evidence="1">Belongs to the carbon-nitrogen hydrolase superfamily. NIT1/NIT2 family.</text>
</comment>
<dbReference type="InterPro" id="IPR044083">
    <property type="entry name" value="RamA-like"/>
</dbReference>
<dbReference type="Pfam" id="PF00795">
    <property type="entry name" value="CN_hydrolase"/>
    <property type="match status" value="1"/>
</dbReference>
<dbReference type="InterPro" id="IPR050345">
    <property type="entry name" value="Aliph_Amidase/BUP"/>
</dbReference>